<feature type="chain" id="PRO_5026652375" evidence="1">
    <location>
        <begin position="25"/>
        <end position="123"/>
    </location>
</feature>
<proteinExistence type="predicted"/>
<keyword evidence="3" id="KW-1185">Reference proteome</keyword>
<gene>
    <name evidence="2" type="ORF">PMPD1_4384</name>
</gene>
<dbReference type="RefSeq" id="WP_173636340.1">
    <property type="nucleotide sequence ID" value="NZ_CP054213.1"/>
</dbReference>
<reference evidence="2 3" key="1">
    <citation type="submission" date="2020-06" db="EMBL/GenBank/DDBJ databases">
        <title>Genome sequence of Paramixta manurensis strain PD-1.</title>
        <authorList>
            <person name="Lee C.W."/>
            <person name="Kim J."/>
        </authorList>
    </citation>
    <scope>NUCLEOTIDE SEQUENCE [LARGE SCALE GENOMIC DNA]</scope>
    <source>
        <strain evidence="2 3">PD-1</strain>
        <plasmid evidence="3">ppd-1</plasmid>
    </source>
</reference>
<sequence length="123" mass="13363">MKNNKILLPVITASCLLFSGLTFASSVKTERIPGDSGAQNFIKHLTTVSPEMGKLAEDINNSSKANCGSSLSERQIKNIVSDNNEYVALLKELMTDKAYTSTSAYRDRINGIAGEACNYLQVL</sequence>
<dbReference type="AlphaFoldDB" id="A0A6M8UQX9"/>
<dbReference type="KEGG" id="pmak:PMPD1_4384"/>
<evidence type="ECO:0000313" key="2">
    <source>
        <dbReference type="EMBL" id="QKJ89282.1"/>
    </source>
</evidence>
<dbReference type="EMBL" id="CP054213">
    <property type="protein sequence ID" value="QKJ89282.1"/>
    <property type="molecule type" value="Genomic_DNA"/>
</dbReference>
<keyword evidence="1" id="KW-0732">Signal</keyword>
<organism evidence="2 3">
    <name type="scientific">Paramixta manurensis</name>
    <dbReference type="NCBI Taxonomy" id="2740817"/>
    <lineage>
        <taxon>Bacteria</taxon>
        <taxon>Pseudomonadati</taxon>
        <taxon>Pseudomonadota</taxon>
        <taxon>Gammaproteobacteria</taxon>
        <taxon>Enterobacterales</taxon>
        <taxon>Erwiniaceae</taxon>
        <taxon>Paramixta</taxon>
    </lineage>
</organism>
<keyword evidence="2" id="KW-0614">Plasmid</keyword>
<name>A0A6M8UQX9_9GAMM</name>
<evidence type="ECO:0000313" key="3">
    <source>
        <dbReference type="Proteomes" id="UP000505325"/>
    </source>
</evidence>
<feature type="signal peptide" evidence="1">
    <location>
        <begin position="1"/>
        <end position="24"/>
    </location>
</feature>
<evidence type="ECO:0000256" key="1">
    <source>
        <dbReference type="SAM" id="SignalP"/>
    </source>
</evidence>
<accession>A0A6M8UQX9</accession>
<dbReference type="Proteomes" id="UP000505325">
    <property type="component" value="Plasmid pPD-1"/>
</dbReference>
<geneLocation type="plasmid" evidence="3">
    <name>ppd-1</name>
</geneLocation>
<protein>
    <submittedName>
        <fullName evidence="2">Uncharacterized protein</fullName>
    </submittedName>
</protein>